<sequence length="155" mass="15991">MKKLLFISAALISLASTAMAGNVTQEIPVTATVDPSCVFEGDAVPLTFHYTAANGVSDQMGGSTGTLHCNFGSINAQSPTVTVTKPDVLNRVDGSSAVLSVDLAVSAVEAYAGDPGSQYYGSDSRVYTVSASARTDQWTVPNADYAGIVTVSVDF</sequence>
<dbReference type="RefSeq" id="WP_124873229.1">
    <property type="nucleotide sequence ID" value="NZ_CP034184.1"/>
</dbReference>
<evidence type="ECO:0000256" key="1">
    <source>
        <dbReference type="SAM" id="SignalP"/>
    </source>
</evidence>
<protein>
    <recommendedName>
        <fullName evidence="4">Spore coat protein U domain-containing protein</fullName>
    </recommendedName>
</protein>
<reference evidence="2 3" key="1">
    <citation type="submission" date="2018-11" db="EMBL/GenBank/DDBJ databases">
        <title>Deinococcus shelandsis sp. nov., isolated from South Shetland Islands soil of Antarctica.</title>
        <authorList>
            <person name="Tian J."/>
        </authorList>
    </citation>
    <scope>NUCLEOTIDE SEQUENCE [LARGE SCALE GENOMIC DNA]</scope>
    <source>
        <strain evidence="2 3">S14-83T</strain>
    </source>
</reference>
<keyword evidence="3" id="KW-1185">Reference proteome</keyword>
<dbReference type="EMBL" id="CP034184">
    <property type="protein sequence ID" value="AZI43992.1"/>
    <property type="molecule type" value="Genomic_DNA"/>
</dbReference>
<feature type="chain" id="PRO_5018235249" description="Spore coat protein U domain-containing protein" evidence="1">
    <location>
        <begin position="21"/>
        <end position="155"/>
    </location>
</feature>
<evidence type="ECO:0008006" key="4">
    <source>
        <dbReference type="Google" id="ProtNLM"/>
    </source>
</evidence>
<dbReference type="Proteomes" id="UP000276417">
    <property type="component" value="Chromosome 2"/>
</dbReference>
<evidence type="ECO:0000313" key="2">
    <source>
        <dbReference type="EMBL" id="AZI43992.1"/>
    </source>
</evidence>
<dbReference type="KEGG" id="dph:EHF33_13775"/>
<organism evidence="2 3">
    <name type="scientific">Deinococcus psychrotolerans</name>
    <dbReference type="NCBI Taxonomy" id="2489213"/>
    <lineage>
        <taxon>Bacteria</taxon>
        <taxon>Thermotogati</taxon>
        <taxon>Deinococcota</taxon>
        <taxon>Deinococci</taxon>
        <taxon>Deinococcales</taxon>
        <taxon>Deinococcaceae</taxon>
        <taxon>Deinococcus</taxon>
    </lineage>
</organism>
<name>A0A3G8YFD0_9DEIO</name>
<gene>
    <name evidence="2" type="ORF">EHF33_13775</name>
</gene>
<dbReference type="AlphaFoldDB" id="A0A3G8YFD0"/>
<accession>A0A3G8YFD0</accession>
<dbReference type="OrthoDB" id="9871704at2"/>
<feature type="signal peptide" evidence="1">
    <location>
        <begin position="1"/>
        <end position="20"/>
    </location>
</feature>
<evidence type="ECO:0000313" key="3">
    <source>
        <dbReference type="Proteomes" id="UP000276417"/>
    </source>
</evidence>
<proteinExistence type="predicted"/>
<keyword evidence="1" id="KW-0732">Signal</keyword>